<proteinExistence type="inferred from homology"/>
<dbReference type="EMBL" id="CAVMBE010000017">
    <property type="protein sequence ID" value="CAK3965788.1"/>
    <property type="molecule type" value="Genomic_DNA"/>
</dbReference>
<dbReference type="Gene3D" id="3.40.50.300">
    <property type="entry name" value="P-loop containing nucleotide triphosphate hydrolases"/>
    <property type="match status" value="1"/>
</dbReference>
<name>A0AAI8YWT2_9PEZI</name>
<feature type="domain" description="Clp1 P-loop" evidence="9">
    <location>
        <begin position="220"/>
        <end position="404"/>
    </location>
</feature>
<evidence type="ECO:0000256" key="2">
    <source>
        <dbReference type="ARBA" id="ARBA00011003"/>
    </source>
</evidence>
<dbReference type="GO" id="GO:0005634">
    <property type="term" value="C:nucleus"/>
    <property type="evidence" value="ECO:0007669"/>
    <property type="project" value="TreeGrafter"/>
</dbReference>
<evidence type="ECO:0000256" key="1">
    <source>
        <dbReference type="ARBA" id="ARBA00003798"/>
    </source>
</evidence>
<organism evidence="10 11">
    <name type="scientific">Lecanosticta acicola</name>
    <dbReference type="NCBI Taxonomy" id="111012"/>
    <lineage>
        <taxon>Eukaryota</taxon>
        <taxon>Fungi</taxon>
        <taxon>Dikarya</taxon>
        <taxon>Ascomycota</taxon>
        <taxon>Pezizomycotina</taxon>
        <taxon>Dothideomycetes</taxon>
        <taxon>Dothideomycetidae</taxon>
        <taxon>Mycosphaerellales</taxon>
        <taxon>Mycosphaerellaceae</taxon>
        <taxon>Lecanosticta</taxon>
    </lineage>
</organism>
<evidence type="ECO:0000256" key="6">
    <source>
        <dbReference type="ARBA" id="ARBA00022741"/>
    </source>
</evidence>
<evidence type="ECO:0000256" key="5">
    <source>
        <dbReference type="ARBA" id="ARBA00022679"/>
    </source>
</evidence>
<dbReference type="AlphaFoldDB" id="A0AAI8YWT2"/>
<dbReference type="GO" id="GO:0051731">
    <property type="term" value="F:polynucleotide 5'-hydroxyl-kinase activity"/>
    <property type="evidence" value="ECO:0007669"/>
    <property type="project" value="InterPro"/>
</dbReference>
<reference evidence="10" key="1">
    <citation type="submission" date="2023-11" db="EMBL/GenBank/DDBJ databases">
        <authorList>
            <person name="Alioto T."/>
            <person name="Alioto T."/>
            <person name="Gomez Garrido J."/>
        </authorList>
    </citation>
    <scope>NUCLEOTIDE SEQUENCE</scope>
</reference>
<keyword evidence="8" id="KW-0067">ATP-binding</keyword>
<keyword evidence="7" id="KW-0418">Kinase</keyword>
<comment type="function">
    <text evidence="1">Polynucleotide 5'-kinase involved in rRNA processing.</text>
</comment>
<evidence type="ECO:0000256" key="4">
    <source>
        <dbReference type="ARBA" id="ARBA00019824"/>
    </source>
</evidence>
<sequence>MKYTAVSAFEAARRAREPESIPKNDLAASLAEAPYDGHLETGSNAEDVDEVVPSVATESNLPLSTWRPKGKNVLRDDDEVWEISMKPDETVTVIGEFDVTVLSGVVSVYGAMLHPNSVSQRVYALSTAALPVIMAKKATSLRIKSVTRSIESLGKYSPLFRNISVQDEKGRSFKYLASPRDDPLRRSLSSLEISDDTKRVISRINARLEANERPRILAVGAKSSGKSTFSRILCNVLVTRPGGQKVAYLDIDPGQPEFGTPGQLSVVEVGSPILGPPFCHPATTRSLSYRLIRSHNIAATSFKDEPDHFIICVMDLLRHVPKSLPLITNPCGWVSGTGASVLLQLIGQLRITDVVVLHPVETQLQNDIEAAKLNVHAVAKRPGGSSTKTPAELRSMQTMSYFHQKQKTATASDLVWLDKSISKMRPWMVSYDRIDSGIAAILSYNHAPHPEFLAEVLNGMVVAVTVPDDGLIDPDIVRRTPQESLPYMVSDLHGCSSPVDPRESNCIGVALIRGIDTENKRLLLLTPLHDAEIASLMQRQIVLVRGSFDCPEWAFLEDQYCATKAAARAVDTERNAGNMDEQPWVTLQEPVGIEGSIWRLRHPPTAADVMKSMT</sequence>
<dbReference type="Pfam" id="PF16575">
    <property type="entry name" value="CLP1_P"/>
    <property type="match status" value="1"/>
</dbReference>
<dbReference type="GO" id="GO:0000448">
    <property type="term" value="P:cleavage in ITS2 between 5.8S rRNA and LSU-rRNA of tricistronic rRNA transcript (SSU-rRNA, 5.8S rRNA, LSU-rRNA)"/>
    <property type="evidence" value="ECO:0007669"/>
    <property type="project" value="TreeGrafter"/>
</dbReference>
<evidence type="ECO:0000256" key="7">
    <source>
        <dbReference type="ARBA" id="ARBA00022777"/>
    </source>
</evidence>
<gene>
    <name evidence="10" type="ORF">LECACI_7A003508</name>
</gene>
<keyword evidence="5" id="KW-0808">Transferase</keyword>
<evidence type="ECO:0000259" key="9">
    <source>
        <dbReference type="Pfam" id="PF16575"/>
    </source>
</evidence>
<keyword evidence="11" id="KW-1185">Reference proteome</keyword>
<dbReference type="Proteomes" id="UP001296104">
    <property type="component" value="Unassembled WGS sequence"/>
</dbReference>
<dbReference type="PANTHER" id="PTHR12755">
    <property type="entry name" value="CLEAVAGE/POLYADENYLATION FACTOR IA SUBUNIT CLP1P"/>
    <property type="match status" value="1"/>
</dbReference>
<evidence type="ECO:0000313" key="11">
    <source>
        <dbReference type="Proteomes" id="UP001296104"/>
    </source>
</evidence>
<keyword evidence="6" id="KW-0547">Nucleotide-binding</keyword>
<accession>A0AAI8YWT2</accession>
<evidence type="ECO:0000313" key="10">
    <source>
        <dbReference type="EMBL" id="CAK3965788.1"/>
    </source>
</evidence>
<evidence type="ECO:0000256" key="8">
    <source>
        <dbReference type="ARBA" id="ARBA00022840"/>
    </source>
</evidence>
<evidence type="ECO:0000256" key="3">
    <source>
        <dbReference type="ARBA" id="ARBA00018706"/>
    </source>
</evidence>
<protein>
    <recommendedName>
        <fullName evidence="4">Polynucleotide 5'-hydroxyl-kinase GRC3</fullName>
    </recommendedName>
    <alternativeName>
        <fullName evidence="3">Polynucleotide 5'-hydroxyl-kinase grc3</fullName>
    </alternativeName>
</protein>
<dbReference type="InterPro" id="IPR032319">
    <property type="entry name" value="CLP1_P"/>
</dbReference>
<dbReference type="InterPro" id="IPR027417">
    <property type="entry name" value="P-loop_NTPase"/>
</dbReference>
<dbReference type="GO" id="GO:0005524">
    <property type="term" value="F:ATP binding"/>
    <property type="evidence" value="ECO:0007669"/>
    <property type="project" value="UniProtKB-KW"/>
</dbReference>
<comment type="similarity">
    <text evidence="2">Belongs to the Clp1 family. NOL9/GRC3 subfamily.</text>
</comment>
<dbReference type="InterPro" id="IPR045116">
    <property type="entry name" value="Clp1/Grc3"/>
</dbReference>
<dbReference type="PANTHER" id="PTHR12755:SF3">
    <property type="entry name" value="POLYNUCLEOTIDE 5'-HYDROXYL-KINASE NOL9"/>
    <property type="match status" value="1"/>
</dbReference>
<comment type="caution">
    <text evidence="10">The sequence shown here is derived from an EMBL/GenBank/DDBJ whole genome shotgun (WGS) entry which is preliminary data.</text>
</comment>
<dbReference type="SUPFAM" id="SSF52540">
    <property type="entry name" value="P-loop containing nucleoside triphosphate hydrolases"/>
    <property type="match status" value="1"/>
</dbReference>